<keyword evidence="2" id="KW-1185">Reference proteome</keyword>
<sequence>MASQNSGASSRSWSRSMFGVDGSAALTLNAGMILQKRLPYDVSTPRRLPGVAPFDMADWLQVDEAYAGQMAERVRLLSERRTDVLRLDPDAKAAAGELLDLVLAHLPEGFSREGERIFCPDGRVVEADRSDPLGTLGVIVQEDLCLMQPRDGVHVLTGAVLCFPASWLLSEKFLRPLVGIHDPVKVYDEGLAKRVQRLFDGLQPGRPLWRYNLLNYDDPALFQPRSENARRPEVDQETAPFTRSERQCLVRLPQTGAVVFSIHTYIVAR</sequence>
<proteinExistence type="predicted"/>
<accession>A3JZC6</accession>
<name>A3JZC6_SAGS3</name>
<dbReference type="EMBL" id="AAYA01000002">
    <property type="protein sequence ID" value="EBA09829.1"/>
    <property type="molecule type" value="Genomic_DNA"/>
</dbReference>
<evidence type="ECO:0000313" key="2">
    <source>
        <dbReference type="Proteomes" id="UP000005713"/>
    </source>
</evidence>
<gene>
    <name evidence="1" type="ORF">SSE37_08473</name>
</gene>
<dbReference type="RefSeq" id="WP_005856084.1">
    <property type="nucleotide sequence ID" value="NZ_CP155729.1"/>
</dbReference>
<dbReference type="AlphaFoldDB" id="A3JZC6"/>
<organism evidence="1 2">
    <name type="scientific">Sagittula stellata (strain ATCC 700073 / DSM 11524 / E-37)</name>
    <dbReference type="NCBI Taxonomy" id="388399"/>
    <lineage>
        <taxon>Bacteria</taxon>
        <taxon>Pseudomonadati</taxon>
        <taxon>Pseudomonadota</taxon>
        <taxon>Alphaproteobacteria</taxon>
        <taxon>Rhodobacterales</taxon>
        <taxon>Roseobacteraceae</taxon>
        <taxon>Sagittula</taxon>
    </lineage>
</organism>
<dbReference type="Proteomes" id="UP000005713">
    <property type="component" value="Unassembled WGS sequence"/>
</dbReference>
<dbReference type="eggNOG" id="ENOG502Z7ZS">
    <property type="taxonomic scope" value="Bacteria"/>
</dbReference>
<evidence type="ECO:0000313" key="1">
    <source>
        <dbReference type="EMBL" id="EBA09829.1"/>
    </source>
</evidence>
<protein>
    <recommendedName>
        <fullName evidence="3">DUF3445 domain-containing protein</fullName>
    </recommendedName>
</protein>
<dbReference type="Pfam" id="PF11927">
    <property type="entry name" value="HODM_asu-like"/>
    <property type="match status" value="1"/>
</dbReference>
<reference evidence="1 2" key="1">
    <citation type="submission" date="2006-06" db="EMBL/GenBank/DDBJ databases">
        <authorList>
            <person name="Moran M.A."/>
            <person name="Ferriera S."/>
            <person name="Johnson J."/>
            <person name="Kravitz S."/>
            <person name="Beeson K."/>
            <person name="Sutton G."/>
            <person name="Rogers Y.-H."/>
            <person name="Friedman R."/>
            <person name="Frazier M."/>
            <person name="Venter J.C."/>
        </authorList>
    </citation>
    <scope>NUCLEOTIDE SEQUENCE [LARGE SCALE GENOMIC DNA]</scope>
    <source>
        <strain evidence="1 2">E-37</strain>
    </source>
</reference>
<dbReference type="InterPro" id="IPR021848">
    <property type="entry name" value="HODM_asu-like"/>
</dbReference>
<comment type="caution">
    <text evidence="1">The sequence shown here is derived from an EMBL/GenBank/DDBJ whole genome shotgun (WGS) entry which is preliminary data.</text>
</comment>
<evidence type="ECO:0008006" key="3">
    <source>
        <dbReference type="Google" id="ProtNLM"/>
    </source>
</evidence>